<reference evidence="2 3" key="1">
    <citation type="submission" date="2019-09" db="EMBL/GenBank/DDBJ databases">
        <title>A chromosome-level genome assembly of the Chinese tupelo Nyssa sinensis.</title>
        <authorList>
            <person name="Yang X."/>
            <person name="Kang M."/>
            <person name="Yang Y."/>
            <person name="Xiong H."/>
            <person name="Wang M."/>
            <person name="Zhang Z."/>
            <person name="Wang Z."/>
            <person name="Wu H."/>
            <person name="Ma T."/>
            <person name="Liu J."/>
            <person name="Xi Z."/>
        </authorList>
    </citation>
    <scope>NUCLEOTIDE SEQUENCE [LARGE SCALE GENOMIC DNA]</scope>
    <source>
        <strain evidence="2">J267</strain>
        <tissue evidence="2">Leaf</tissue>
    </source>
</reference>
<proteinExistence type="predicted"/>
<evidence type="ECO:0000256" key="1">
    <source>
        <dbReference type="SAM" id="MobiDB-lite"/>
    </source>
</evidence>
<protein>
    <submittedName>
        <fullName evidence="2">Uncharacterized protein</fullName>
    </submittedName>
</protein>
<dbReference type="EMBL" id="CM018031">
    <property type="protein sequence ID" value="KAA8550703.1"/>
    <property type="molecule type" value="Genomic_DNA"/>
</dbReference>
<accession>A0A5J5C5R4</accession>
<dbReference type="OrthoDB" id="1926212at2759"/>
<keyword evidence="3" id="KW-1185">Reference proteome</keyword>
<dbReference type="AlphaFoldDB" id="A0A5J5C5R4"/>
<sequence length="208" mass="23406">MNKSIARRYYKGLCCISNKPLNPEIIEEKEMLLRSSSTPVLGSLLSSFSESPNNNHHYSDPHTTAKRPPIPPILNNHKKLSIHQTRSLNFTHSCNSSPISPSIDAGVCSHNGIRRAQSEGNLEALANTSCNNDEFSISNPPKKFSRRPNCSMLQPIPSFSFHNSTGSYEDEDRMMKKKNRENNSTKMVGYLRIQLEVKRVSWTGMLVS</sequence>
<feature type="region of interest" description="Disordered" evidence="1">
    <location>
        <begin position="49"/>
        <end position="69"/>
    </location>
</feature>
<organism evidence="2 3">
    <name type="scientific">Nyssa sinensis</name>
    <dbReference type="NCBI Taxonomy" id="561372"/>
    <lineage>
        <taxon>Eukaryota</taxon>
        <taxon>Viridiplantae</taxon>
        <taxon>Streptophyta</taxon>
        <taxon>Embryophyta</taxon>
        <taxon>Tracheophyta</taxon>
        <taxon>Spermatophyta</taxon>
        <taxon>Magnoliopsida</taxon>
        <taxon>eudicotyledons</taxon>
        <taxon>Gunneridae</taxon>
        <taxon>Pentapetalae</taxon>
        <taxon>asterids</taxon>
        <taxon>Cornales</taxon>
        <taxon>Nyssaceae</taxon>
        <taxon>Nyssa</taxon>
    </lineage>
</organism>
<name>A0A5J5C5R4_9ASTE</name>
<evidence type="ECO:0000313" key="3">
    <source>
        <dbReference type="Proteomes" id="UP000325577"/>
    </source>
</evidence>
<gene>
    <name evidence="2" type="ORF">F0562_002387</name>
</gene>
<evidence type="ECO:0000313" key="2">
    <source>
        <dbReference type="EMBL" id="KAA8550703.1"/>
    </source>
</evidence>
<dbReference type="Proteomes" id="UP000325577">
    <property type="component" value="Linkage Group LG0"/>
</dbReference>